<sequence>MLTLWLTPLWLFALGVTVGLAILAVLFGLLWLINRKAAEGVWAAVRESVLMPILWIAVGMVALFAFAFPQMPTDRVLESLRRLPSMGTQSVTVDLEPRSEDVKVPVSLVAEEVVSYRIESDQDIRVAGAPELAYSRPAAVVQGGETYNWNTKSKLQRGLTGKIDAVYLTNDGDAPTEVTLAFTSEARTPEVRQIPVTAASFVAIFLAFLGVHWLVPRAATISAATAKEAISQPLFLLFAVVGAIALIAYIYIPYNTFGEDVKMLKDSGLATIMVLSILFAVWTASTSIADEIDGKTALTLLSKPISRRDFILGKYLGIMWAVLLLYVILGVVLLASVSYKVVYDARETSNPTPDWQVCNEQMVSTTPGLVLAIMETGVLAAIAVAISTRLPMLANLLICGAVYVLGHLTPLIVQSGVGQNEFVKFFGRLLSVVLPMLDHLNIQAAIAGGNPVPYVYLAWAALYTLIYIAVAMLVALLLFEDRDLA</sequence>
<evidence type="ECO:0000313" key="2">
    <source>
        <dbReference type="EMBL" id="QDV73328.1"/>
    </source>
</evidence>
<reference evidence="2 3" key="1">
    <citation type="submission" date="2019-02" db="EMBL/GenBank/DDBJ databases">
        <title>Deep-cultivation of Planctomycetes and their phenomic and genomic characterization uncovers novel biology.</title>
        <authorList>
            <person name="Wiegand S."/>
            <person name="Jogler M."/>
            <person name="Boedeker C."/>
            <person name="Pinto D."/>
            <person name="Vollmers J."/>
            <person name="Rivas-Marin E."/>
            <person name="Kohn T."/>
            <person name="Peeters S.H."/>
            <person name="Heuer A."/>
            <person name="Rast P."/>
            <person name="Oberbeckmann S."/>
            <person name="Bunk B."/>
            <person name="Jeske O."/>
            <person name="Meyerdierks A."/>
            <person name="Storesund J.E."/>
            <person name="Kallscheuer N."/>
            <person name="Luecker S."/>
            <person name="Lage O.M."/>
            <person name="Pohl T."/>
            <person name="Merkel B.J."/>
            <person name="Hornburger P."/>
            <person name="Mueller R.-W."/>
            <person name="Bruemmer F."/>
            <person name="Labrenz M."/>
            <person name="Spormann A.M."/>
            <person name="Op den Camp H."/>
            <person name="Overmann J."/>
            <person name="Amann R."/>
            <person name="Jetten M.S.M."/>
            <person name="Mascher T."/>
            <person name="Medema M.H."/>
            <person name="Devos D.P."/>
            <person name="Kaster A.-K."/>
            <person name="Ovreas L."/>
            <person name="Rohde M."/>
            <person name="Galperin M.Y."/>
            <person name="Jogler C."/>
        </authorList>
    </citation>
    <scope>NUCLEOTIDE SEQUENCE [LARGE SCALE GENOMIC DNA]</scope>
    <source>
        <strain evidence="2 3">Spa11</strain>
    </source>
</reference>
<feature type="transmembrane region" description="Helical" evidence="1">
    <location>
        <begin position="392"/>
        <end position="413"/>
    </location>
</feature>
<feature type="transmembrane region" description="Helical" evidence="1">
    <location>
        <begin position="269"/>
        <end position="289"/>
    </location>
</feature>
<evidence type="ECO:0000256" key="1">
    <source>
        <dbReference type="SAM" id="Phobius"/>
    </source>
</evidence>
<feature type="transmembrane region" description="Helical" evidence="1">
    <location>
        <begin position="454"/>
        <end position="479"/>
    </location>
</feature>
<feature type="transmembrane region" description="Helical" evidence="1">
    <location>
        <begin position="194"/>
        <end position="215"/>
    </location>
</feature>
<dbReference type="Pfam" id="PF12679">
    <property type="entry name" value="ABC2_membrane_2"/>
    <property type="match status" value="1"/>
</dbReference>
<keyword evidence="1" id="KW-0472">Membrane</keyword>
<accession>A0A518K6C2</accession>
<keyword evidence="1" id="KW-1133">Transmembrane helix</keyword>
<proteinExistence type="predicted"/>
<dbReference type="KEGG" id="bmei:Spa11_15240"/>
<dbReference type="EMBL" id="CP036349">
    <property type="protein sequence ID" value="QDV73328.1"/>
    <property type="molecule type" value="Genomic_DNA"/>
</dbReference>
<keyword evidence="1" id="KW-0812">Transmembrane</keyword>
<dbReference type="AlphaFoldDB" id="A0A518K6C2"/>
<dbReference type="GO" id="GO:0140359">
    <property type="term" value="F:ABC-type transporter activity"/>
    <property type="evidence" value="ECO:0007669"/>
    <property type="project" value="InterPro"/>
</dbReference>
<name>A0A518K6C2_9BACT</name>
<gene>
    <name evidence="2" type="ORF">Spa11_15240</name>
</gene>
<feature type="transmembrane region" description="Helical" evidence="1">
    <location>
        <begin position="363"/>
        <end position="386"/>
    </location>
</feature>
<organism evidence="2 3">
    <name type="scientific">Botrimarina mediterranea</name>
    <dbReference type="NCBI Taxonomy" id="2528022"/>
    <lineage>
        <taxon>Bacteria</taxon>
        <taxon>Pseudomonadati</taxon>
        <taxon>Planctomycetota</taxon>
        <taxon>Planctomycetia</taxon>
        <taxon>Pirellulales</taxon>
        <taxon>Lacipirellulaceae</taxon>
        <taxon>Botrimarina</taxon>
    </lineage>
</organism>
<dbReference type="GO" id="GO:0005886">
    <property type="term" value="C:plasma membrane"/>
    <property type="evidence" value="ECO:0007669"/>
    <property type="project" value="UniProtKB-SubCell"/>
</dbReference>
<feature type="transmembrane region" description="Helical" evidence="1">
    <location>
        <begin position="9"/>
        <end position="33"/>
    </location>
</feature>
<protein>
    <submittedName>
        <fullName evidence="2">ABC-2 family transporter protein</fullName>
    </submittedName>
</protein>
<feature type="transmembrane region" description="Helical" evidence="1">
    <location>
        <begin position="53"/>
        <end position="72"/>
    </location>
</feature>
<dbReference type="PANTHER" id="PTHR43471:SF10">
    <property type="entry name" value="SLL1107 PROTEIN"/>
    <property type="match status" value="1"/>
</dbReference>
<evidence type="ECO:0000313" key="3">
    <source>
        <dbReference type="Proteomes" id="UP000316426"/>
    </source>
</evidence>
<dbReference type="RefSeq" id="WP_145110100.1">
    <property type="nucleotide sequence ID" value="NZ_CP036349.1"/>
</dbReference>
<dbReference type="Proteomes" id="UP000316426">
    <property type="component" value="Chromosome"/>
</dbReference>
<feature type="transmembrane region" description="Helical" evidence="1">
    <location>
        <begin position="318"/>
        <end position="342"/>
    </location>
</feature>
<dbReference type="PANTHER" id="PTHR43471">
    <property type="entry name" value="ABC TRANSPORTER PERMEASE"/>
    <property type="match status" value="1"/>
</dbReference>
<feature type="transmembrane region" description="Helical" evidence="1">
    <location>
        <begin position="235"/>
        <end position="257"/>
    </location>
</feature>
<keyword evidence="3" id="KW-1185">Reference proteome</keyword>